<sequence length="687" mass="79875">MERVSGRRVYSLGKKEVQLSPNERKMGYFYEMVSPIQKRATLHTILLIDGSSLMAAHLEDLKDLVTETVKSIGKKHKLSLLLFGGEGELIGLIEQATLEEPQQIIDQLHRQLEECCGDGECVLSEALAEVFLWATQRSSFEKMQVIIVTTGHLYSKRYPLSIEWSRCYGWMLDLFSHHVMTYVVGMGNCYLPFLVRLAKTGQTGDFYPYCEAIRYRRRLKRWISCLKTQENRQWVIENQDYFLMGQTNRVRHPKRIEQVSQLIVTFDGALSLEGELIKINPSVISESMEEQFRLAYSYYLLKHRFIHEASQLLRETSLFSVVYEGYSVNELKQSLVYLDEGASRHQISDSLNSRFSVFDVLKRLLDDPFTQLYYRAERPLVVSDSRNDLCFTASFLGKPARVVTVKASQTKMNVYFTVKLCGVVQKNHRDAKREAYVYRTYDLIKNGELVQKTLTCRLSHKLRQELKQNGIFLKPCPFDASLDEIDLSCLKLTHFQIIPPDASEKIAKGLYELEVLSTKETLLKCLRQHQPEYSEKRAGYKGGGSREYRVNGEGVFIPARVEAATLKMKGYEGDVICWGIENFNRYQVAQRCYEDICQTMLLTSEPILHFLNKEIQRVRQRRLGLSNEIYFFRMQTLLCGQSIFNFEKRNEKKRQHRRYGAIKQSFSQQKIGDLVVFENKQELFITF</sequence>
<dbReference type="SUPFAM" id="SSF53300">
    <property type="entry name" value="vWA-like"/>
    <property type="match status" value="1"/>
</dbReference>
<dbReference type="Proteomes" id="UP001432099">
    <property type="component" value="Chromosome"/>
</dbReference>
<dbReference type="InterPro" id="IPR036465">
    <property type="entry name" value="vWFA_dom_sf"/>
</dbReference>
<protein>
    <recommendedName>
        <fullName evidence="3">VWFA domain-containing protein</fullName>
    </recommendedName>
</protein>
<accession>A0ABN6ZHQ2</accession>
<organism evidence="1 2">
    <name type="scientific">Turicibacter faecis</name>
    <dbReference type="NCBI Taxonomy" id="2963365"/>
    <lineage>
        <taxon>Bacteria</taxon>
        <taxon>Bacillati</taxon>
        <taxon>Bacillota</taxon>
        <taxon>Erysipelotrichia</taxon>
        <taxon>Erysipelotrichales</taxon>
        <taxon>Turicibacteraceae</taxon>
        <taxon>Turicibacter</taxon>
    </lineage>
</organism>
<dbReference type="RefSeq" id="WP_338617327.1">
    <property type="nucleotide sequence ID" value="NZ_AP028127.1"/>
</dbReference>
<proteinExistence type="predicted"/>
<keyword evidence="2" id="KW-1185">Reference proteome</keyword>
<evidence type="ECO:0000313" key="2">
    <source>
        <dbReference type="Proteomes" id="UP001432099"/>
    </source>
</evidence>
<gene>
    <name evidence="1" type="ORF">T23_14220</name>
</gene>
<dbReference type="EMBL" id="AP028127">
    <property type="protein sequence ID" value="BEH91320.1"/>
    <property type="molecule type" value="Genomic_DNA"/>
</dbReference>
<name>A0ABN6ZHQ2_9FIRM</name>
<evidence type="ECO:0008006" key="3">
    <source>
        <dbReference type="Google" id="ProtNLM"/>
    </source>
</evidence>
<reference evidence="1" key="1">
    <citation type="journal article" date="2024" name="Int. J. Syst. Evol. Microbiol.">
        <title>Turicibacter faecis sp. nov., isolated from faeces of heart failure mouse model.</title>
        <authorList>
            <person name="Imamura Y."/>
            <person name="Motooka D."/>
            <person name="Nakajima Y."/>
            <person name="Ito S."/>
            <person name="Kitakaze M."/>
            <person name="Iida T."/>
            <person name="Nakamura S."/>
        </authorList>
    </citation>
    <scope>NUCLEOTIDE SEQUENCE</scope>
    <source>
        <strain evidence="1">TC023</strain>
    </source>
</reference>
<evidence type="ECO:0000313" key="1">
    <source>
        <dbReference type="EMBL" id="BEH91320.1"/>
    </source>
</evidence>